<accession>A0A058Z8I4</accession>
<dbReference type="GeneID" id="20527489"/>
<dbReference type="EMBL" id="KB932204">
    <property type="protein sequence ID" value="KCV70421.1"/>
    <property type="molecule type" value="Genomic_DNA"/>
</dbReference>
<feature type="compositionally biased region" description="Pro residues" evidence="1">
    <location>
        <begin position="1063"/>
        <end position="1072"/>
    </location>
</feature>
<dbReference type="RefSeq" id="XP_009494937.1">
    <property type="nucleotide sequence ID" value="XM_009496662.1"/>
</dbReference>
<feature type="region of interest" description="Disordered" evidence="1">
    <location>
        <begin position="1005"/>
        <end position="1078"/>
    </location>
</feature>
<protein>
    <submittedName>
        <fullName evidence="2">Uncharacterized protein</fullName>
    </submittedName>
</protein>
<feature type="region of interest" description="Disordered" evidence="1">
    <location>
        <begin position="966"/>
        <end position="990"/>
    </location>
</feature>
<feature type="region of interest" description="Disordered" evidence="1">
    <location>
        <begin position="1575"/>
        <end position="1594"/>
    </location>
</feature>
<evidence type="ECO:0000256" key="1">
    <source>
        <dbReference type="SAM" id="MobiDB-lite"/>
    </source>
</evidence>
<evidence type="ECO:0000313" key="3">
    <source>
        <dbReference type="Proteomes" id="UP000030693"/>
    </source>
</evidence>
<proteinExistence type="predicted"/>
<organism evidence="2">
    <name type="scientific">Fonticula alba</name>
    <name type="common">Slime mold</name>
    <dbReference type="NCBI Taxonomy" id="691883"/>
    <lineage>
        <taxon>Eukaryota</taxon>
        <taxon>Rotosphaerida</taxon>
        <taxon>Fonticulaceae</taxon>
        <taxon>Fonticula</taxon>
    </lineage>
</organism>
<gene>
    <name evidence="2" type="ORF">H696_02764</name>
</gene>
<name>A0A058Z8I4_FONAL</name>
<dbReference type="Proteomes" id="UP000030693">
    <property type="component" value="Unassembled WGS sequence"/>
</dbReference>
<evidence type="ECO:0000313" key="2">
    <source>
        <dbReference type="EMBL" id="KCV70421.1"/>
    </source>
</evidence>
<sequence length="1672" mass="178691">MTLLKAEDRAPPAGPAVPIPLGDLASAAAMQHGGNFTMPLGSIEKQCLITSASRIASFASRVADVAPPGPGPGDVPMAPADMPAEATLRAEALAAMVGLYSSALVSGDTSTGRLLRLLVDDYGPERLAHILCPIAAPSDGHALSPEEADFQLESVRLVYALVYAAAPALLTQLQRQNISWWWLLEPGSLEEDPGLATGGDAAAGAADLAAWLADAGSGRAASPRLSPLAQALLFFDTGLVARVVALCGHWWRRLAAGQEGLTEPGAEILLTGLKIWRHCLSALLLYRSDILAGRTTDHAPWLLSEDQVDLLLALLCHRQHLDPAAQSAGMSPTEVAILGEALAILTLAPMCPEPTMLRSMAPEPGADERPPARLGRRTQAWQCPGILRRVLSRAVAIASHPFSGLADSLSHTRPEDLPGDTFQTAPFSSLQLVAHALVLLETYIAVGQDTAWLKIDDFRDILASPLDFTLLCMARERLFIVETLLLQEVCRVVSLRLLMWMLDMRLYPFDMHQGLSRQLVSYMTTFRRNADMARSSNLSCVADSGNIRLLLFAHAAITFRSMSRLVAGTDTDRSTGGDILPGDMSPDHALLLGDLDPPVGRSDAEDARVAQIADFDSGKLVLLLVDHIRMCYQFALTDISTQLGSPLHPACLRYACLASLFMLSELQRYRLSRIVLGHLIRQTPAGPATGIGAGTGASTTPTGAEDRLAPTPVGQHLLAGLYYLLFPAVVVCHRNAELRRRFDAGDEALHPDRYHPWRLVDWQMVTACLDVVRVLSGSSLVLWLLRRQVSALPLGAAMADLARSLRLRSVHSLTLWLLGQPGVPELTKMVATLACSNIALMTPSQSFEALAQHDIPAVVIANIIQALNDRAEGQAAITGTSVAGSPPEAGGRSLMLPASRSPYLSRRHAELQTRSLVECFQEAALFMGTWCLRNICHGSRGLQASPGSGQPSVTVPTANVNFWHLTHGGPGGQAAAAGSSTPEAEAGPAPFMDFSMDAILQYIRSGEGARPDRRTRLRRFTWRTDGPGDQSTRAEAGSLPAGRHQRSASTPAALGGHGDSTTPPSPPPPPVPGAVTRPTRGSFYGELLAILAARVDWSVPDPSAKGNILTAWCPSLPWQQHRALDQAAGRGPDALPADPRAALRAFYQREMQEYAEHRTPAPGPRPGAPDDMAFVTPDMLASYLLLVGAHPGAAPAVDPFVRDPTPEDFLRRAEEYHADMAKGGGVLGAAAAAAPPRQLPYVLDEEPGPASCLEFLRAELFPSMAARLDLLSGRLLADDGFEEGPPVEPPAGRPTVSLNLLERMVGDPTLPEQVRVNALAIARSALAMDACSGVWNLSTVITLLGGPRRLINLALIGVASMGIPRLANEGLYLLSNLATGPADVQAAMFEPLFPGCRLAPVDYVVAHLSGQFGEDWLPLEAASATAALASAAAGTAPAGLAPATPPGQGTSAAGARQAQRLLLITAHRRLAHIVNSRLDVRQEAGSRSLNVAALMTLDNQLAAMWVLYNLSFPRRTLAAGVDVVGEWADRCEALLGRGVDRLIQSLCLRREDRVSVPETHSTLHVWPVQLAQAEANDPGAPNARRPGAQPEDAPMADMADALGAALPGAGVHVPFEVDFIDRGMRHRMDIPTADGRYAHCHPLHREEFFAVYKDLIDMGRKVLANLKTKREE</sequence>
<reference evidence="2" key="1">
    <citation type="submission" date="2013-04" db="EMBL/GenBank/DDBJ databases">
        <title>The Genome Sequence of Fonticula alba ATCC 38817.</title>
        <authorList>
            <consortium name="The Broad Institute Genomics Platform"/>
            <person name="Russ C."/>
            <person name="Cuomo C."/>
            <person name="Burger G."/>
            <person name="Gray M.W."/>
            <person name="Holland P.W.H."/>
            <person name="King N."/>
            <person name="Lang F.B.F."/>
            <person name="Roger A.J."/>
            <person name="Ruiz-Trillo I."/>
            <person name="Brown M."/>
            <person name="Walker B."/>
            <person name="Young S."/>
            <person name="Zeng Q."/>
            <person name="Gargeya S."/>
            <person name="Fitzgerald M."/>
            <person name="Haas B."/>
            <person name="Abouelleil A."/>
            <person name="Allen A.W."/>
            <person name="Alvarado L."/>
            <person name="Arachchi H.M."/>
            <person name="Berlin A.M."/>
            <person name="Chapman S.B."/>
            <person name="Gainer-Dewar J."/>
            <person name="Goldberg J."/>
            <person name="Griggs A."/>
            <person name="Gujja S."/>
            <person name="Hansen M."/>
            <person name="Howarth C."/>
            <person name="Imamovic A."/>
            <person name="Ireland A."/>
            <person name="Larimer J."/>
            <person name="McCowan C."/>
            <person name="Murphy C."/>
            <person name="Pearson M."/>
            <person name="Poon T.W."/>
            <person name="Priest M."/>
            <person name="Roberts A."/>
            <person name="Saif S."/>
            <person name="Shea T."/>
            <person name="Sisk P."/>
            <person name="Sykes S."/>
            <person name="Wortman J."/>
            <person name="Nusbaum C."/>
            <person name="Birren B."/>
        </authorList>
    </citation>
    <scope>NUCLEOTIDE SEQUENCE [LARGE SCALE GENOMIC DNA]</scope>
    <source>
        <strain evidence="2">ATCC 38817</strain>
    </source>
</reference>
<keyword evidence="3" id="KW-1185">Reference proteome</keyword>